<gene>
    <name evidence="21" type="ORF">BDV96DRAFT_479471</name>
</gene>
<evidence type="ECO:0000313" key="21">
    <source>
        <dbReference type="EMBL" id="KAF2119990.1"/>
    </source>
</evidence>
<keyword evidence="15 19" id="KW-0472">Membrane</keyword>
<evidence type="ECO:0000313" key="22">
    <source>
        <dbReference type="Proteomes" id="UP000799770"/>
    </source>
</evidence>
<sequence>LLALTSGTTAFDCPDILAGDQKFNFKSLGGPRLLHWENYDYDNEKLYNHTFHIDLCANLGKKNGGCHGGARICDVREDIDLSEENNSTVNHIDIAGTFTTINKNLVIDAKFNLLSESGSNADASRKGVKAELHGGRFPIDSKKNGRDQMAIIEFVCDPDRTGDEGDETEEPDNSGDKDDDNKDKEGDDKDKDKDKKGEEKHKLRRREGEETGKCEDSDASLRFCGYAAEDGVKKDTKTNVLRLEWRTKYACKDTKPEDGGSHWGFFTWFIIILFLATAAYLIFGSWLNYNRYGARGWDLLPHGDTIRDVPYILKDWARRVASTLQGSGSRGGYSAV</sequence>
<evidence type="ECO:0000259" key="20">
    <source>
        <dbReference type="PROSITE" id="PS51914"/>
    </source>
</evidence>
<evidence type="ECO:0000256" key="4">
    <source>
        <dbReference type="ARBA" id="ARBA00004614"/>
    </source>
</evidence>
<evidence type="ECO:0000256" key="6">
    <source>
        <dbReference type="ARBA" id="ARBA00013776"/>
    </source>
</evidence>
<dbReference type="GO" id="GO:0031966">
    <property type="term" value="C:mitochondrial membrane"/>
    <property type="evidence" value="ECO:0007669"/>
    <property type="project" value="UniProtKB-SubCell"/>
</dbReference>
<feature type="region of interest" description="Disordered" evidence="18">
    <location>
        <begin position="155"/>
        <end position="211"/>
    </location>
</feature>
<dbReference type="GO" id="GO:0034045">
    <property type="term" value="C:phagophore assembly site membrane"/>
    <property type="evidence" value="ECO:0007669"/>
    <property type="project" value="UniProtKB-SubCell"/>
</dbReference>
<evidence type="ECO:0000256" key="13">
    <source>
        <dbReference type="ARBA" id="ARBA00023034"/>
    </source>
</evidence>
<accession>A0A6A5ZK09</accession>
<dbReference type="Proteomes" id="UP000799770">
    <property type="component" value="Unassembled WGS sequence"/>
</dbReference>
<reference evidence="21" key="1">
    <citation type="journal article" date="2020" name="Stud. Mycol.">
        <title>101 Dothideomycetes genomes: a test case for predicting lifestyles and emergence of pathogens.</title>
        <authorList>
            <person name="Haridas S."/>
            <person name="Albert R."/>
            <person name="Binder M."/>
            <person name="Bloem J."/>
            <person name="Labutti K."/>
            <person name="Salamov A."/>
            <person name="Andreopoulos B."/>
            <person name="Baker S."/>
            <person name="Barry K."/>
            <person name="Bills G."/>
            <person name="Bluhm B."/>
            <person name="Cannon C."/>
            <person name="Castanera R."/>
            <person name="Culley D."/>
            <person name="Daum C."/>
            <person name="Ezra D."/>
            <person name="Gonzalez J."/>
            <person name="Henrissat B."/>
            <person name="Kuo A."/>
            <person name="Liang C."/>
            <person name="Lipzen A."/>
            <person name="Lutzoni F."/>
            <person name="Magnuson J."/>
            <person name="Mondo S."/>
            <person name="Nolan M."/>
            <person name="Ohm R."/>
            <person name="Pangilinan J."/>
            <person name="Park H.-J."/>
            <person name="Ramirez L."/>
            <person name="Alfaro M."/>
            <person name="Sun H."/>
            <person name="Tritt A."/>
            <person name="Yoshinaga Y."/>
            <person name="Zwiers L.-H."/>
            <person name="Turgeon B."/>
            <person name="Goodwin S."/>
            <person name="Spatafora J."/>
            <person name="Crous P."/>
            <person name="Grigoriev I."/>
        </authorList>
    </citation>
    <scope>NUCLEOTIDE SEQUENCE</scope>
    <source>
        <strain evidence="21">CBS 627.86</strain>
    </source>
</reference>
<keyword evidence="16" id="KW-1015">Disulfide bond</keyword>
<protein>
    <recommendedName>
        <fullName evidence="6">Autophagy-related protein 27</fullName>
    </recommendedName>
</protein>
<evidence type="ECO:0000256" key="1">
    <source>
        <dbReference type="ARBA" id="ARBA00004304"/>
    </source>
</evidence>
<evidence type="ECO:0000256" key="5">
    <source>
        <dbReference type="ARBA" id="ARBA00005363"/>
    </source>
</evidence>
<keyword evidence="9" id="KW-0732">Signal</keyword>
<name>A0A6A5ZK09_9PLEO</name>
<evidence type="ECO:0000256" key="9">
    <source>
        <dbReference type="ARBA" id="ARBA00022729"/>
    </source>
</evidence>
<dbReference type="EMBL" id="ML977314">
    <property type="protein sequence ID" value="KAF2119990.1"/>
    <property type="molecule type" value="Genomic_DNA"/>
</dbReference>
<evidence type="ECO:0000256" key="16">
    <source>
        <dbReference type="ARBA" id="ARBA00023157"/>
    </source>
</evidence>
<keyword evidence="10" id="KW-0653">Protein transport</keyword>
<keyword evidence="13" id="KW-0333">Golgi apparatus</keyword>
<evidence type="ECO:0000256" key="14">
    <source>
        <dbReference type="ARBA" id="ARBA00023128"/>
    </source>
</evidence>
<evidence type="ECO:0000256" key="19">
    <source>
        <dbReference type="SAM" id="Phobius"/>
    </source>
</evidence>
<evidence type="ECO:0000256" key="10">
    <source>
        <dbReference type="ARBA" id="ARBA00022927"/>
    </source>
</evidence>
<feature type="non-terminal residue" evidence="21">
    <location>
        <position position="1"/>
    </location>
</feature>
<evidence type="ECO:0000256" key="17">
    <source>
        <dbReference type="ARBA" id="ARBA00023329"/>
    </source>
</evidence>
<dbReference type="Pfam" id="PF09451">
    <property type="entry name" value="ATG27"/>
    <property type="match status" value="1"/>
</dbReference>
<feature type="transmembrane region" description="Helical" evidence="19">
    <location>
        <begin position="263"/>
        <end position="283"/>
    </location>
</feature>
<dbReference type="InterPro" id="IPR044865">
    <property type="entry name" value="MRH_dom"/>
</dbReference>
<dbReference type="InterPro" id="IPR018939">
    <property type="entry name" value="Autophagy-rel_prot_27"/>
</dbReference>
<dbReference type="AlphaFoldDB" id="A0A6A5ZK09"/>
<feature type="compositionally biased region" description="Acidic residues" evidence="18">
    <location>
        <begin position="164"/>
        <end position="173"/>
    </location>
</feature>
<dbReference type="Gene3D" id="2.70.130.10">
    <property type="entry name" value="Mannose-6-phosphate receptor binding domain"/>
    <property type="match status" value="1"/>
</dbReference>
<keyword evidence="22" id="KW-1185">Reference proteome</keyword>
<organism evidence="21 22">
    <name type="scientific">Lophiotrema nucula</name>
    <dbReference type="NCBI Taxonomy" id="690887"/>
    <lineage>
        <taxon>Eukaryota</taxon>
        <taxon>Fungi</taxon>
        <taxon>Dikarya</taxon>
        <taxon>Ascomycota</taxon>
        <taxon>Pezizomycotina</taxon>
        <taxon>Dothideomycetes</taxon>
        <taxon>Pleosporomycetidae</taxon>
        <taxon>Pleosporales</taxon>
        <taxon>Lophiotremataceae</taxon>
        <taxon>Lophiotrema</taxon>
    </lineage>
</organism>
<feature type="compositionally biased region" description="Basic and acidic residues" evidence="18">
    <location>
        <begin position="174"/>
        <end position="211"/>
    </location>
</feature>
<evidence type="ECO:0000256" key="12">
    <source>
        <dbReference type="ARBA" id="ARBA00023006"/>
    </source>
</evidence>
<keyword evidence="12" id="KW-0072">Autophagy</keyword>
<keyword evidence="14" id="KW-0496">Mitochondrion</keyword>
<dbReference type="GO" id="GO:0015031">
    <property type="term" value="P:protein transport"/>
    <property type="evidence" value="ECO:0007669"/>
    <property type="project" value="UniProtKB-KW"/>
</dbReference>
<feature type="domain" description="MRH" evidence="20">
    <location>
        <begin position="11"/>
        <end position="253"/>
    </location>
</feature>
<evidence type="ECO:0000256" key="8">
    <source>
        <dbReference type="ARBA" id="ARBA00022692"/>
    </source>
</evidence>
<dbReference type="InterPro" id="IPR009011">
    <property type="entry name" value="Man6P_isomerase_rcpt-bd_dom_sf"/>
</dbReference>
<keyword evidence="11 19" id="KW-1133">Transmembrane helix</keyword>
<keyword evidence="17" id="KW-0968">Cytoplasmic vesicle</keyword>
<dbReference type="GO" id="GO:0006914">
    <property type="term" value="P:autophagy"/>
    <property type="evidence" value="ECO:0007669"/>
    <property type="project" value="UniProtKB-KW"/>
</dbReference>
<evidence type="ECO:0000256" key="18">
    <source>
        <dbReference type="SAM" id="MobiDB-lite"/>
    </source>
</evidence>
<evidence type="ECO:0000256" key="11">
    <source>
        <dbReference type="ARBA" id="ARBA00022989"/>
    </source>
</evidence>
<dbReference type="OrthoDB" id="29460at2759"/>
<dbReference type="GO" id="GO:0030659">
    <property type="term" value="C:cytoplasmic vesicle membrane"/>
    <property type="evidence" value="ECO:0007669"/>
    <property type="project" value="UniProtKB-SubCell"/>
</dbReference>
<feature type="non-terminal residue" evidence="21">
    <location>
        <position position="336"/>
    </location>
</feature>
<proteinExistence type="inferred from homology"/>
<dbReference type="PROSITE" id="PS51914">
    <property type="entry name" value="MRH"/>
    <property type="match status" value="1"/>
</dbReference>
<dbReference type="GO" id="GO:0000139">
    <property type="term" value="C:Golgi membrane"/>
    <property type="evidence" value="ECO:0007669"/>
    <property type="project" value="UniProtKB-SubCell"/>
</dbReference>
<evidence type="ECO:0000256" key="7">
    <source>
        <dbReference type="ARBA" id="ARBA00022448"/>
    </source>
</evidence>
<dbReference type="PANTHER" id="PTHR15071:SF13">
    <property type="entry name" value="AUTOPHAGY-RELATED PROTEIN 27"/>
    <property type="match status" value="1"/>
</dbReference>
<keyword evidence="8 19" id="KW-0812">Transmembrane</keyword>
<evidence type="ECO:0000256" key="15">
    <source>
        <dbReference type="ARBA" id="ARBA00023136"/>
    </source>
</evidence>
<comment type="subcellular location">
    <subcellularLocation>
        <location evidence="2">Cytoplasmic vesicle membrane</location>
        <topology evidence="2">Single-pass type I membrane protein</topology>
    </subcellularLocation>
    <subcellularLocation>
        <location evidence="4">Golgi apparatus membrane</location>
        <topology evidence="4">Single-pass type I membrane protein</topology>
    </subcellularLocation>
    <subcellularLocation>
        <location evidence="1">Mitochondrion membrane</location>
        <topology evidence="1">Single-pass membrane protein</topology>
    </subcellularLocation>
    <subcellularLocation>
        <location evidence="3">Preautophagosomal structure membrane</location>
        <topology evidence="3">Single-pass type I membrane protein</topology>
    </subcellularLocation>
</comment>
<dbReference type="PANTHER" id="PTHR15071">
    <property type="entry name" value="MANNOSE-6-PHOSPHATE RECEPTOR FAMILY MEMBER"/>
    <property type="match status" value="1"/>
</dbReference>
<comment type="similarity">
    <text evidence="5">Belongs to the ATG27 family.</text>
</comment>
<evidence type="ECO:0000256" key="3">
    <source>
        <dbReference type="ARBA" id="ARBA00004472"/>
    </source>
</evidence>
<keyword evidence="7" id="KW-0813">Transport</keyword>
<evidence type="ECO:0000256" key="2">
    <source>
        <dbReference type="ARBA" id="ARBA00004358"/>
    </source>
</evidence>